<feature type="domain" description="FAD-dependent oxidoreductase 2 FAD-binding" evidence="5">
    <location>
        <begin position="16"/>
        <end position="250"/>
    </location>
</feature>
<evidence type="ECO:0000313" key="7">
    <source>
        <dbReference type="Proteomes" id="UP001184230"/>
    </source>
</evidence>
<comment type="caution">
    <text evidence="6">The sequence shown here is derived from an EMBL/GenBank/DDBJ whole genome shotgun (WGS) entry which is preliminary data.</text>
</comment>
<dbReference type="GO" id="GO:0008177">
    <property type="term" value="F:succinate dehydrogenase (quinone) activity"/>
    <property type="evidence" value="ECO:0007669"/>
    <property type="project" value="UniProtKB-EC"/>
</dbReference>
<dbReference type="InterPro" id="IPR050315">
    <property type="entry name" value="FAD-oxidoreductase_2"/>
</dbReference>
<reference evidence="6 7" key="1">
    <citation type="submission" date="2023-07" db="EMBL/GenBank/DDBJ databases">
        <title>Sorghum-associated microbial communities from plants grown in Nebraska, USA.</title>
        <authorList>
            <person name="Schachtman D."/>
        </authorList>
    </citation>
    <scope>NUCLEOTIDE SEQUENCE [LARGE SCALE GENOMIC DNA]</scope>
    <source>
        <strain evidence="6 7">DS1781</strain>
    </source>
</reference>
<dbReference type="InterPro" id="IPR036188">
    <property type="entry name" value="FAD/NAD-bd_sf"/>
</dbReference>
<dbReference type="EC" id="1.3.5.1" evidence="6"/>
<feature type="domain" description="FAD-dependent oxidoreductase 2 FAD-binding" evidence="5">
    <location>
        <begin position="307"/>
        <end position="463"/>
    </location>
</feature>
<accession>A0ABU1NAK8</accession>
<dbReference type="Gene3D" id="3.50.50.60">
    <property type="entry name" value="FAD/NAD(P)-binding domain"/>
    <property type="match status" value="3"/>
</dbReference>
<evidence type="ECO:0000259" key="5">
    <source>
        <dbReference type="Pfam" id="PF00890"/>
    </source>
</evidence>
<evidence type="ECO:0000313" key="6">
    <source>
        <dbReference type="EMBL" id="MDR6535091.1"/>
    </source>
</evidence>
<evidence type="ECO:0000256" key="2">
    <source>
        <dbReference type="ARBA" id="ARBA00022630"/>
    </source>
</evidence>
<dbReference type="InterPro" id="IPR027477">
    <property type="entry name" value="Succ_DH/fumarate_Rdtase_cat_sf"/>
</dbReference>
<name>A0ABU1NAK8_9BURK</name>
<evidence type="ECO:0000256" key="4">
    <source>
        <dbReference type="ARBA" id="ARBA00023002"/>
    </source>
</evidence>
<keyword evidence="7" id="KW-1185">Reference proteome</keyword>
<dbReference type="Proteomes" id="UP001184230">
    <property type="component" value="Unassembled WGS sequence"/>
</dbReference>
<dbReference type="Pfam" id="PF00890">
    <property type="entry name" value="FAD_binding_2"/>
    <property type="match status" value="2"/>
</dbReference>
<evidence type="ECO:0000256" key="3">
    <source>
        <dbReference type="ARBA" id="ARBA00022827"/>
    </source>
</evidence>
<dbReference type="SUPFAM" id="SSF51905">
    <property type="entry name" value="FAD/NAD(P)-binding domain"/>
    <property type="match status" value="1"/>
</dbReference>
<protein>
    <submittedName>
        <fullName evidence="6">Fumarate reductase flavoprotein subunit</fullName>
        <ecNumber evidence="6">1.3.5.1</ecNumber>
    </submittedName>
</protein>
<comment type="cofactor">
    <cofactor evidence="1">
        <name>FAD</name>
        <dbReference type="ChEBI" id="CHEBI:57692"/>
    </cofactor>
</comment>
<proteinExistence type="predicted"/>
<keyword evidence="2" id="KW-0285">Flavoprotein</keyword>
<keyword evidence="4 6" id="KW-0560">Oxidoreductase</keyword>
<dbReference type="EMBL" id="JAVDRF010000002">
    <property type="protein sequence ID" value="MDR6535091.1"/>
    <property type="molecule type" value="Genomic_DNA"/>
</dbReference>
<dbReference type="SUPFAM" id="SSF56425">
    <property type="entry name" value="Succinate dehydrogenase/fumarate reductase flavoprotein, catalytic domain"/>
    <property type="match status" value="1"/>
</dbReference>
<dbReference type="Gene3D" id="3.90.700.10">
    <property type="entry name" value="Succinate dehydrogenase/fumarate reductase flavoprotein, catalytic domain"/>
    <property type="match status" value="2"/>
</dbReference>
<organism evidence="6 7">
    <name type="scientific">Variovorax soli</name>
    <dbReference type="NCBI Taxonomy" id="376815"/>
    <lineage>
        <taxon>Bacteria</taxon>
        <taxon>Pseudomonadati</taxon>
        <taxon>Pseudomonadota</taxon>
        <taxon>Betaproteobacteria</taxon>
        <taxon>Burkholderiales</taxon>
        <taxon>Comamonadaceae</taxon>
        <taxon>Variovorax</taxon>
    </lineage>
</organism>
<dbReference type="PANTHER" id="PTHR43400">
    <property type="entry name" value="FUMARATE REDUCTASE"/>
    <property type="match status" value="1"/>
</dbReference>
<keyword evidence="3" id="KW-0274">FAD</keyword>
<evidence type="ECO:0000256" key="1">
    <source>
        <dbReference type="ARBA" id="ARBA00001974"/>
    </source>
</evidence>
<dbReference type="InterPro" id="IPR003953">
    <property type="entry name" value="FAD-dep_OxRdtase_2_FAD-bd"/>
</dbReference>
<gene>
    <name evidence="6" type="ORF">J2739_000851</name>
</gene>
<dbReference type="PANTHER" id="PTHR43400:SF10">
    <property type="entry name" value="3-OXOSTEROID 1-DEHYDROGENASE"/>
    <property type="match status" value="1"/>
</dbReference>
<dbReference type="RefSeq" id="WP_309898891.1">
    <property type="nucleotide sequence ID" value="NZ_JAVDRF010000002.1"/>
</dbReference>
<sequence>MSGLSFRQESGLDAADVVIVGGGASGLAAAIEAATGGASVLVLEKNAIPGGSSRLSVGSINAAGSCLQQRAGIIDSPDEHFEDMDHFMGPFASQENRALRRLLVDNAADSLHWLMSLGLSFHGPTADPPHRHPRMHNVLPNSRAYPYYLSREAKRRGARVLCGAEVTELLRADDGGVRGVEALAGGRRVTIAARRGVILCSGDYSNGTALKARFRPELAHIPGVNLTATGDGHRLAEAIGARIVNGDVVFGPGLRFGAPATPSLVQRLPPSWLLGKLMSLALATLPAALFRPFVMSFMTASLGPEASLLRSGALLVNRNGERFVDEQEAPGLAIAAQPRGQAWLVFDDALARRFSAPPHPVSTAPGVAFAYLPDYRRHRKDLYRTGATPSALARATGLPADALENSLRDRKWQSPLHALGPLEARIVITDGGLAVNSSHQVLRANDSVIPRLYAAGAAGQGGVLLAGNGHHICWAVTSGRRAGRLAANAAA</sequence>